<dbReference type="EMBL" id="JAMYZZ010000011">
    <property type="protein sequence ID" value="MCP1258569.1"/>
    <property type="molecule type" value="Genomic_DNA"/>
</dbReference>
<dbReference type="RefSeq" id="WP_253543974.1">
    <property type="nucleotide sequence ID" value="NZ_JAMYZY010000023.1"/>
</dbReference>
<dbReference type="Proteomes" id="UP001523528">
    <property type="component" value="Unassembled WGS sequence"/>
</dbReference>
<gene>
    <name evidence="2" type="ORF">NKW50_08185</name>
</gene>
<evidence type="ECO:0000256" key="1">
    <source>
        <dbReference type="SAM" id="MobiDB-lite"/>
    </source>
</evidence>
<evidence type="ECO:0000313" key="3">
    <source>
        <dbReference type="Proteomes" id="UP001523528"/>
    </source>
</evidence>
<accession>A0ABT1F4B2</accession>
<feature type="region of interest" description="Disordered" evidence="1">
    <location>
        <begin position="1"/>
        <end position="24"/>
    </location>
</feature>
<organism evidence="2 3">
    <name type="scientific">Acetobacter lambici</name>
    <dbReference type="NCBI Taxonomy" id="1332824"/>
    <lineage>
        <taxon>Bacteria</taxon>
        <taxon>Pseudomonadati</taxon>
        <taxon>Pseudomonadota</taxon>
        <taxon>Alphaproteobacteria</taxon>
        <taxon>Acetobacterales</taxon>
        <taxon>Acetobacteraceae</taxon>
        <taxon>Acetobacter</taxon>
    </lineage>
</organism>
<sequence>MAKKETIKLPTKKETSQASAALRKGSSLGGRVLAEKSVAVRQAKKK</sequence>
<feature type="compositionally biased region" description="Basic and acidic residues" evidence="1">
    <location>
        <begin position="1"/>
        <end position="15"/>
    </location>
</feature>
<protein>
    <recommendedName>
        <fullName evidence="4">Transcriptional regulator</fullName>
    </recommendedName>
</protein>
<evidence type="ECO:0008006" key="4">
    <source>
        <dbReference type="Google" id="ProtNLM"/>
    </source>
</evidence>
<proteinExistence type="predicted"/>
<reference evidence="2 3" key="1">
    <citation type="submission" date="2022-06" db="EMBL/GenBank/DDBJ databases">
        <title>Acetobacer genomes from food samples.</title>
        <authorList>
            <person name="Sombolestani A."/>
        </authorList>
    </citation>
    <scope>NUCLEOTIDE SEQUENCE [LARGE SCALE GENOMIC DNA]</scope>
    <source>
        <strain evidence="2 3">R-83285</strain>
    </source>
</reference>
<comment type="caution">
    <text evidence="2">The sequence shown here is derived from an EMBL/GenBank/DDBJ whole genome shotgun (WGS) entry which is preliminary data.</text>
</comment>
<keyword evidence="3" id="KW-1185">Reference proteome</keyword>
<evidence type="ECO:0000313" key="2">
    <source>
        <dbReference type="EMBL" id="MCP1258569.1"/>
    </source>
</evidence>
<name>A0ABT1F4B2_9PROT</name>